<dbReference type="EnsemblMetazoa" id="GPPI027632-RA">
    <property type="protein sequence ID" value="GPPI027632-PA"/>
    <property type="gene ID" value="GPPI027632"/>
</dbReference>
<name>A0A1B0BEQ9_9MUSC</name>
<keyword evidence="1" id="KW-0472">Membrane</keyword>
<dbReference type="AlphaFoldDB" id="A0A1B0BEQ9"/>
<evidence type="ECO:0000313" key="2">
    <source>
        <dbReference type="EnsemblMetazoa" id="GPPI027632-PA"/>
    </source>
</evidence>
<accession>A0A1B0BEQ9</accession>
<dbReference type="VEuPathDB" id="VectorBase:GPPI027632"/>
<keyword evidence="3" id="KW-1185">Reference proteome</keyword>
<feature type="transmembrane region" description="Helical" evidence="1">
    <location>
        <begin position="91"/>
        <end position="114"/>
    </location>
</feature>
<organism evidence="2 3">
    <name type="scientific">Glossina palpalis gambiensis</name>
    <dbReference type="NCBI Taxonomy" id="67801"/>
    <lineage>
        <taxon>Eukaryota</taxon>
        <taxon>Metazoa</taxon>
        <taxon>Ecdysozoa</taxon>
        <taxon>Arthropoda</taxon>
        <taxon>Hexapoda</taxon>
        <taxon>Insecta</taxon>
        <taxon>Pterygota</taxon>
        <taxon>Neoptera</taxon>
        <taxon>Endopterygota</taxon>
        <taxon>Diptera</taxon>
        <taxon>Brachycera</taxon>
        <taxon>Muscomorpha</taxon>
        <taxon>Hippoboscoidea</taxon>
        <taxon>Glossinidae</taxon>
        <taxon>Glossina</taxon>
    </lineage>
</organism>
<evidence type="ECO:0000256" key="1">
    <source>
        <dbReference type="SAM" id="Phobius"/>
    </source>
</evidence>
<reference evidence="3" key="1">
    <citation type="submission" date="2015-01" db="EMBL/GenBank/DDBJ databases">
        <authorList>
            <person name="Aksoy S."/>
            <person name="Warren W."/>
            <person name="Wilson R.K."/>
        </authorList>
    </citation>
    <scope>NUCLEOTIDE SEQUENCE [LARGE SCALE GENOMIC DNA]</scope>
    <source>
        <strain evidence="3">IAEA</strain>
    </source>
</reference>
<reference evidence="2" key="2">
    <citation type="submission" date="2020-05" db="UniProtKB">
        <authorList>
            <consortium name="EnsemblMetazoa"/>
        </authorList>
    </citation>
    <scope>IDENTIFICATION</scope>
    <source>
        <strain evidence="2">IAEA</strain>
    </source>
</reference>
<feature type="transmembrane region" description="Helical" evidence="1">
    <location>
        <begin position="56"/>
        <end position="79"/>
    </location>
</feature>
<protein>
    <submittedName>
        <fullName evidence="2">Uncharacterized protein</fullName>
    </submittedName>
</protein>
<dbReference type="EMBL" id="JXJN01012983">
    <property type="status" value="NOT_ANNOTATED_CDS"/>
    <property type="molecule type" value="Genomic_DNA"/>
</dbReference>
<keyword evidence="1" id="KW-0812">Transmembrane</keyword>
<keyword evidence="1" id="KW-1133">Transmembrane helix</keyword>
<dbReference type="Proteomes" id="UP000092460">
    <property type="component" value="Unassembled WGS sequence"/>
</dbReference>
<sequence length="186" mass="20523">MLNTFEEVLAKPRKDAKSTTTSSTAQPFPLTILFHSLVYGLTQMCSIGKDEAKSNLIFDCGTSAVVTSLIIASITLYVFGTMELYITSSGFSTALMLLSGLSLPVNNLVVFLLCSHCNYTLFLHSSNVMRKQAINRSCVNETGHKIGGSLYMDYKCQYISTKSGLWPSHFHSRVKIAVKRSLKQFG</sequence>
<proteinExistence type="predicted"/>
<evidence type="ECO:0000313" key="3">
    <source>
        <dbReference type="Proteomes" id="UP000092460"/>
    </source>
</evidence>